<dbReference type="NCBIfam" id="TIGR00229">
    <property type="entry name" value="sensory_box"/>
    <property type="match status" value="3"/>
</dbReference>
<feature type="domain" description="PAC" evidence="16">
    <location>
        <begin position="350"/>
        <end position="403"/>
    </location>
</feature>
<evidence type="ECO:0000256" key="9">
    <source>
        <dbReference type="ARBA" id="ARBA00023012"/>
    </source>
</evidence>
<dbReference type="EMBL" id="PFFQ01000008">
    <property type="protein sequence ID" value="PIW18857.1"/>
    <property type="molecule type" value="Genomic_DNA"/>
</dbReference>
<dbReference type="InterPro" id="IPR011006">
    <property type="entry name" value="CheY-like_superfamily"/>
</dbReference>
<dbReference type="GO" id="GO:0000155">
    <property type="term" value="F:phosphorelay sensor kinase activity"/>
    <property type="evidence" value="ECO:0007669"/>
    <property type="project" value="InterPro"/>
</dbReference>
<dbReference type="GO" id="GO:0005524">
    <property type="term" value="F:ATP binding"/>
    <property type="evidence" value="ECO:0007669"/>
    <property type="project" value="UniProtKB-KW"/>
</dbReference>
<name>A0A2M7G9Q5_9BACT</name>
<dbReference type="AlphaFoldDB" id="A0A2M7G9Q5"/>
<dbReference type="InterPro" id="IPR000700">
    <property type="entry name" value="PAS-assoc_C"/>
</dbReference>
<dbReference type="Proteomes" id="UP000231019">
    <property type="component" value="Unassembled WGS sequence"/>
</dbReference>
<dbReference type="PANTHER" id="PTHR43047">
    <property type="entry name" value="TWO-COMPONENT HISTIDINE PROTEIN KINASE"/>
    <property type="match status" value="1"/>
</dbReference>
<dbReference type="Gene3D" id="3.30.450.20">
    <property type="entry name" value="PAS domain"/>
    <property type="match status" value="4"/>
</dbReference>
<dbReference type="InterPro" id="IPR036890">
    <property type="entry name" value="HATPase_C_sf"/>
</dbReference>
<feature type="domain" description="PAS" evidence="15">
    <location>
        <begin position="136"/>
        <end position="206"/>
    </location>
</feature>
<dbReference type="InterPro" id="IPR035965">
    <property type="entry name" value="PAS-like_dom_sf"/>
</dbReference>
<dbReference type="InterPro" id="IPR013656">
    <property type="entry name" value="PAS_4"/>
</dbReference>
<dbReference type="Gene3D" id="3.40.50.2300">
    <property type="match status" value="1"/>
</dbReference>
<keyword evidence="4 12" id="KW-0597">Phosphoprotein</keyword>
<comment type="catalytic activity">
    <reaction evidence="1">
        <text>ATP + protein L-histidine = ADP + protein N-phospho-L-histidine.</text>
        <dbReference type="EC" id="2.7.13.3"/>
    </reaction>
</comment>
<dbReference type="Pfam" id="PF02518">
    <property type="entry name" value="HATPase_c"/>
    <property type="match status" value="1"/>
</dbReference>
<evidence type="ECO:0000256" key="12">
    <source>
        <dbReference type="PROSITE-ProRule" id="PRU00169"/>
    </source>
</evidence>
<dbReference type="InterPro" id="IPR003661">
    <property type="entry name" value="HisK_dim/P_dom"/>
</dbReference>
<dbReference type="Pfam" id="PF08448">
    <property type="entry name" value="PAS_4"/>
    <property type="match status" value="1"/>
</dbReference>
<sequence>MCSQNKPTNPATFNQFKPFFDLLPQLILILNPAGEILYITPTGAQNLGYRQQDLLGKNWFETCLPPSDIEEIVDHFNALIDRKVIPSEHLIYENPVRTANGQELLYRWQNQFLASDSGEIQGVISQGEDITEQRMEQISLAALEQGQDDLVFLLDHQGRFLRYWTKAPEELFYAPELFLGKTIKELFPPEFYQMLQHSFEAARRGETSLPFEYADPGQKKWYSLIFEQLQNWPGFLIAKIHDLTEKHQQIEALETEVKLRTEALISALQESQKALKLLNISQKISKIGGWEYDLEKQTMWWSDELYHLHGLPLDRKSLEVQKHVAESLQCYPPQEREELQSLFPLAYQGQSYERVYPFKSYDGQNKWVHLLTVPVVEEGRVRRVYGVIADITAYKELELEREAAYNALKASEMHRRNAQELAKIGYWEMEHFNNTLHWSEEVFTLFEQDPDTFQPSYENFLKLLNPEDRACLAQVFEASLSQQTPYNFIHQLKLSGGRIKYLREFGNTQYDPDGKPLLTQGAVQDITELKTIELALKKAKEEAESASRSKSMFLANMSHEIRTPMNAILGFSQLLKEQITDPHWQRYLKIIHNSGESLLALINDILDISKIEAGKLELHPEPTELQPLIQELELLLKPGFENKNLQFTVCLEPKLPPLLKLDALRLRQILINLLSNALKFTPQGSVELCLDYQAQTDHQGFLILEVRDTGLGMSQELQARIFHVFEQGHTSYRKEFEGTGLGLALTHKLTELMGGSLKVKSQLSQGSVFRLCLPVLVCQTSEKVIEETSPVPLNFEPASLLIADDKPENLLLLEALLEPFPLRIYTAENGQVACQVAQQFLPDLILMDIKMPVMDGVEALQVLRKDPRTAQIPMIALTAFSMQNEQEDLLELGFDDFLSKPIQKESLLQTLGHYLKTATSEPPPVLSSPPQALASTAKSELIDALETEWLPRTRAIQNSLIIDELENYARELEHFAQSAQASEIFLSASKLQEQVTHFELEEVPHRLADILNLLQKLAQENLP</sequence>
<dbReference type="SUPFAM" id="SSF55785">
    <property type="entry name" value="PYP-like sensor domain (PAS domain)"/>
    <property type="match status" value="4"/>
</dbReference>
<dbReference type="EC" id="2.7.13.3" evidence="3"/>
<evidence type="ECO:0000256" key="10">
    <source>
        <dbReference type="ARBA" id="ARBA00023136"/>
    </source>
</evidence>
<dbReference type="PRINTS" id="PR00344">
    <property type="entry name" value="BCTRLSENSOR"/>
</dbReference>
<dbReference type="CDD" id="cd00130">
    <property type="entry name" value="PAS"/>
    <property type="match status" value="2"/>
</dbReference>
<keyword evidence="9" id="KW-0902">Two-component regulatory system</keyword>
<evidence type="ECO:0000256" key="8">
    <source>
        <dbReference type="ARBA" id="ARBA00022840"/>
    </source>
</evidence>
<dbReference type="PROSITE" id="PS50109">
    <property type="entry name" value="HIS_KIN"/>
    <property type="match status" value="1"/>
</dbReference>
<evidence type="ECO:0000313" key="17">
    <source>
        <dbReference type="EMBL" id="PIW18857.1"/>
    </source>
</evidence>
<feature type="domain" description="Histidine kinase" evidence="13">
    <location>
        <begin position="556"/>
        <end position="777"/>
    </location>
</feature>
<dbReference type="SMART" id="SM00388">
    <property type="entry name" value="HisKA"/>
    <property type="match status" value="1"/>
</dbReference>
<keyword evidence="6" id="KW-0547">Nucleotide-binding</keyword>
<keyword evidence="5" id="KW-0808">Transferase</keyword>
<dbReference type="InterPro" id="IPR000014">
    <property type="entry name" value="PAS"/>
</dbReference>
<organism evidence="17 18">
    <name type="scientific">bacterium (Candidatus Blackallbacteria) CG17_big_fil_post_rev_8_21_14_2_50_48_46</name>
    <dbReference type="NCBI Taxonomy" id="2014261"/>
    <lineage>
        <taxon>Bacteria</taxon>
        <taxon>Candidatus Blackallbacteria</taxon>
    </lineage>
</organism>
<keyword evidence="7" id="KW-0418">Kinase</keyword>
<proteinExistence type="predicted"/>
<dbReference type="InterPro" id="IPR013655">
    <property type="entry name" value="PAS_fold_3"/>
</dbReference>
<dbReference type="CDD" id="cd16922">
    <property type="entry name" value="HATPase_EvgS-ArcB-TorS-like"/>
    <property type="match status" value="1"/>
</dbReference>
<dbReference type="PROSITE" id="PS50110">
    <property type="entry name" value="RESPONSE_REGULATORY"/>
    <property type="match status" value="1"/>
</dbReference>
<evidence type="ECO:0000259" key="16">
    <source>
        <dbReference type="PROSITE" id="PS50113"/>
    </source>
</evidence>
<dbReference type="SUPFAM" id="SSF47384">
    <property type="entry name" value="Homodimeric domain of signal transducing histidine kinase"/>
    <property type="match status" value="1"/>
</dbReference>
<feature type="domain" description="Response regulatory" evidence="14">
    <location>
        <begin position="799"/>
        <end position="915"/>
    </location>
</feature>
<dbReference type="SMART" id="SM00091">
    <property type="entry name" value="PAS"/>
    <property type="match status" value="3"/>
</dbReference>
<dbReference type="SUPFAM" id="SSF52172">
    <property type="entry name" value="CheY-like"/>
    <property type="match status" value="1"/>
</dbReference>
<keyword evidence="8" id="KW-0067">ATP-binding</keyword>
<evidence type="ECO:0000256" key="1">
    <source>
        <dbReference type="ARBA" id="ARBA00000085"/>
    </source>
</evidence>
<evidence type="ECO:0000256" key="11">
    <source>
        <dbReference type="ARBA" id="ARBA00023306"/>
    </source>
</evidence>
<dbReference type="SMART" id="SM00086">
    <property type="entry name" value="PAC"/>
    <property type="match status" value="3"/>
</dbReference>
<feature type="domain" description="PAS" evidence="15">
    <location>
        <begin position="12"/>
        <end position="83"/>
    </location>
</feature>
<gene>
    <name evidence="17" type="ORF">COW36_03170</name>
</gene>
<evidence type="ECO:0000256" key="5">
    <source>
        <dbReference type="ARBA" id="ARBA00022679"/>
    </source>
</evidence>
<evidence type="ECO:0000256" key="6">
    <source>
        <dbReference type="ARBA" id="ARBA00022741"/>
    </source>
</evidence>
<dbReference type="PROSITE" id="PS50112">
    <property type="entry name" value="PAS"/>
    <property type="match status" value="2"/>
</dbReference>
<protein>
    <recommendedName>
        <fullName evidence="3">histidine kinase</fullName>
        <ecNumber evidence="3">2.7.13.3</ecNumber>
    </recommendedName>
</protein>
<dbReference type="Gene3D" id="2.10.70.100">
    <property type="match status" value="1"/>
</dbReference>
<dbReference type="GO" id="GO:0005886">
    <property type="term" value="C:plasma membrane"/>
    <property type="evidence" value="ECO:0007669"/>
    <property type="project" value="TreeGrafter"/>
</dbReference>
<feature type="modified residue" description="4-aspartylphosphate" evidence="12">
    <location>
        <position position="848"/>
    </location>
</feature>
<dbReference type="CDD" id="cd00082">
    <property type="entry name" value="HisKA"/>
    <property type="match status" value="1"/>
</dbReference>
<dbReference type="Pfam" id="PF13426">
    <property type="entry name" value="PAS_9"/>
    <property type="match status" value="1"/>
</dbReference>
<evidence type="ECO:0000256" key="3">
    <source>
        <dbReference type="ARBA" id="ARBA00012438"/>
    </source>
</evidence>
<dbReference type="Gene3D" id="1.10.287.130">
    <property type="match status" value="1"/>
</dbReference>
<comment type="subcellular location">
    <subcellularLocation>
        <location evidence="2">Membrane</location>
    </subcellularLocation>
</comment>
<dbReference type="PROSITE" id="PS50113">
    <property type="entry name" value="PAC"/>
    <property type="match status" value="2"/>
</dbReference>
<dbReference type="Pfam" id="PF08447">
    <property type="entry name" value="PAS_3"/>
    <property type="match status" value="1"/>
</dbReference>
<evidence type="ECO:0000259" key="15">
    <source>
        <dbReference type="PROSITE" id="PS50112"/>
    </source>
</evidence>
<dbReference type="InterPro" id="IPR001789">
    <property type="entry name" value="Sig_transdc_resp-reg_receiver"/>
</dbReference>
<comment type="caution">
    <text evidence="17">The sequence shown here is derived from an EMBL/GenBank/DDBJ whole genome shotgun (WGS) entry which is preliminary data.</text>
</comment>
<evidence type="ECO:0000259" key="14">
    <source>
        <dbReference type="PROSITE" id="PS50110"/>
    </source>
</evidence>
<evidence type="ECO:0000259" key="13">
    <source>
        <dbReference type="PROSITE" id="PS50109"/>
    </source>
</evidence>
<evidence type="ECO:0000256" key="2">
    <source>
        <dbReference type="ARBA" id="ARBA00004370"/>
    </source>
</evidence>
<dbReference type="PANTHER" id="PTHR43047:SF72">
    <property type="entry name" value="OSMOSENSING HISTIDINE PROTEIN KINASE SLN1"/>
    <property type="match status" value="1"/>
</dbReference>
<dbReference type="Pfam" id="PF00512">
    <property type="entry name" value="HisKA"/>
    <property type="match status" value="1"/>
</dbReference>
<dbReference type="InterPro" id="IPR003594">
    <property type="entry name" value="HATPase_dom"/>
</dbReference>
<reference evidence="17 18" key="1">
    <citation type="submission" date="2017-09" db="EMBL/GenBank/DDBJ databases">
        <title>Depth-based differentiation of microbial function through sediment-hosted aquifers and enrichment of novel symbionts in the deep terrestrial subsurface.</title>
        <authorList>
            <person name="Probst A.J."/>
            <person name="Ladd B."/>
            <person name="Jarett J.K."/>
            <person name="Geller-Mcgrath D.E."/>
            <person name="Sieber C.M."/>
            <person name="Emerson J.B."/>
            <person name="Anantharaman K."/>
            <person name="Thomas B.C."/>
            <person name="Malmstrom R."/>
            <person name="Stieglmeier M."/>
            <person name="Klingl A."/>
            <person name="Woyke T."/>
            <person name="Ryan C.M."/>
            <person name="Banfield J.F."/>
        </authorList>
    </citation>
    <scope>NUCLEOTIDE SEQUENCE [LARGE SCALE GENOMIC DNA]</scope>
    <source>
        <strain evidence="17">CG17_big_fil_post_rev_8_21_14_2_50_48_46</strain>
    </source>
</reference>
<evidence type="ECO:0000256" key="4">
    <source>
        <dbReference type="ARBA" id="ARBA00022553"/>
    </source>
</evidence>
<feature type="domain" description="PAC" evidence="16">
    <location>
        <begin position="482"/>
        <end position="538"/>
    </location>
</feature>
<keyword evidence="11" id="KW-0131">Cell cycle</keyword>
<dbReference type="Pfam" id="PF00072">
    <property type="entry name" value="Response_reg"/>
    <property type="match status" value="1"/>
</dbReference>
<evidence type="ECO:0000313" key="18">
    <source>
        <dbReference type="Proteomes" id="UP000231019"/>
    </source>
</evidence>
<dbReference type="InterPro" id="IPR001610">
    <property type="entry name" value="PAC"/>
</dbReference>
<dbReference type="FunFam" id="1.10.287.130:FF:000038">
    <property type="entry name" value="Sensory transduction histidine kinase"/>
    <property type="match status" value="1"/>
</dbReference>
<dbReference type="InterPro" id="IPR036097">
    <property type="entry name" value="HisK_dim/P_sf"/>
</dbReference>
<dbReference type="InterPro" id="IPR005467">
    <property type="entry name" value="His_kinase_dom"/>
</dbReference>
<evidence type="ECO:0000256" key="7">
    <source>
        <dbReference type="ARBA" id="ARBA00022777"/>
    </source>
</evidence>
<dbReference type="InterPro" id="IPR004358">
    <property type="entry name" value="Sig_transdc_His_kin-like_C"/>
</dbReference>
<accession>A0A2M7G9Q5</accession>
<keyword evidence="10" id="KW-0472">Membrane</keyword>
<dbReference type="Gene3D" id="3.30.565.10">
    <property type="entry name" value="Histidine kinase-like ATPase, C-terminal domain"/>
    <property type="match status" value="1"/>
</dbReference>
<dbReference type="SMART" id="SM00448">
    <property type="entry name" value="REC"/>
    <property type="match status" value="1"/>
</dbReference>
<dbReference type="SMART" id="SM00387">
    <property type="entry name" value="HATPase_c"/>
    <property type="match status" value="1"/>
</dbReference>
<dbReference type="FunFam" id="3.30.565.10:FF:000010">
    <property type="entry name" value="Sensor histidine kinase RcsC"/>
    <property type="match status" value="1"/>
</dbReference>
<dbReference type="GO" id="GO:0009927">
    <property type="term" value="F:histidine phosphotransfer kinase activity"/>
    <property type="evidence" value="ECO:0007669"/>
    <property type="project" value="TreeGrafter"/>
</dbReference>
<dbReference type="SUPFAM" id="SSF55874">
    <property type="entry name" value="ATPase domain of HSP90 chaperone/DNA topoisomerase II/histidine kinase"/>
    <property type="match status" value="1"/>
</dbReference>